<evidence type="ECO:0000259" key="4">
    <source>
        <dbReference type="PROSITE" id="PS50937"/>
    </source>
</evidence>
<dbReference type="Gene3D" id="1.10.1660.10">
    <property type="match status" value="1"/>
</dbReference>
<keyword evidence="3" id="KW-0804">Transcription</keyword>
<evidence type="ECO:0000313" key="5">
    <source>
        <dbReference type="EMBL" id="TCK57851.1"/>
    </source>
</evidence>
<protein>
    <submittedName>
        <fullName evidence="5">MerR family transcriptional regulator</fullName>
    </submittedName>
</protein>
<keyword evidence="1" id="KW-0805">Transcription regulation</keyword>
<keyword evidence="2" id="KW-0238">DNA-binding</keyword>
<dbReference type="SUPFAM" id="SSF46955">
    <property type="entry name" value="Putative DNA-binding domain"/>
    <property type="match status" value="1"/>
</dbReference>
<dbReference type="SMART" id="SM00422">
    <property type="entry name" value="HTH_MERR"/>
    <property type="match status" value="1"/>
</dbReference>
<dbReference type="PANTHER" id="PTHR30204:SF92">
    <property type="entry name" value="HTH-TYPE TRANSCRIPTIONAL REGULATOR ZNTR"/>
    <property type="match status" value="1"/>
</dbReference>
<dbReference type="NCBIfam" id="NF007069">
    <property type="entry name" value="PRK09514.1"/>
    <property type="match status" value="1"/>
</dbReference>
<evidence type="ECO:0000256" key="2">
    <source>
        <dbReference type="ARBA" id="ARBA00023125"/>
    </source>
</evidence>
<dbReference type="EMBL" id="SMGD01000012">
    <property type="protein sequence ID" value="TCK57851.1"/>
    <property type="molecule type" value="Genomic_DNA"/>
</dbReference>
<sequence length="149" mass="17002">MYQIGELAKLCEISTETIRFYEKEGLLKEPSRAANGYRLYSDQDLGRLRFILRGKNAGLSNSDMLEMVSIRENRQQLSCRDVRQVVDNKLAIVRKQIQELKSFEYSLSDLSQTCCGGDESATHCAILETLDDILGERHVEHHHHDVSSS</sequence>
<evidence type="ECO:0000256" key="1">
    <source>
        <dbReference type="ARBA" id="ARBA00023015"/>
    </source>
</evidence>
<evidence type="ECO:0000256" key="3">
    <source>
        <dbReference type="ARBA" id="ARBA00023163"/>
    </source>
</evidence>
<comment type="caution">
    <text evidence="5">The sequence shown here is derived from an EMBL/GenBank/DDBJ whole genome shotgun (WGS) entry which is preliminary data.</text>
</comment>
<proteinExistence type="predicted"/>
<keyword evidence="6" id="KW-1185">Reference proteome</keyword>
<dbReference type="GO" id="GO:0003677">
    <property type="term" value="F:DNA binding"/>
    <property type="evidence" value="ECO:0007669"/>
    <property type="project" value="UniProtKB-KW"/>
</dbReference>
<dbReference type="RefSeq" id="WP_131912386.1">
    <property type="nucleotide sequence ID" value="NZ_OU594967.1"/>
</dbReference>
<dbReference type="PANTHER" id="PTHR30204">
    <property type="entry name" value="REDOX-CYCLING DRUG-SENSING TRANSCRIPTIONAL ACTIVATOR SOXR"/>
    <property type="match status" value="1"/>
</dbReference>
<organism evidence="5 6">
    <name type="scientific">Celerinatantimonas diazotrophica</name>
    <dbReference type="NCBI Taxonomy" id="412034"/>
    <lineage>
        <taxon>Bacteria</taxon>
        <taxon>Pseudomonadati</taxon>
        <taxon>Pseudomonadota</taxon>
        <taxon>Gammaproteobacteria</taxon>
        <taxon>Celerinatantimonadaceae</taxon>
        <taxon>Celerinatantimonas</taxon>
    </lineage>
</organism>
<dbReference type="Pfam" id="PF09278">
    <property type="entry name" value="MerR-DNA-bind"/>
    <property type="match status" value="1"/>
</dbReference>
<evidence type="ECO:0000313" key="6">
    <source>
        <dbReference type="Proteomes" id="UP000295565"/>
    </source>
</evidence>
<dbReference type="OrthoDB" id="9802039at2"/>
<dbReference type="InterPro" id="IPR000551">
    <property type="entry name" value="MerR-type_HTH_dom"/>
</dbReference>
<dbReference type="AlphaFoldDB" id="A0A4V2PR78"/>
<dbReference type="Pfam" id="PF00376">
    <property type="entry name" value="MerR"/>
    <property type="match status" value="1"/>
</dbReference>
<dbReference type="PROSITE" id="PS50937">
    <property type="entry name" value="HTH_MERR_2"/>
    <property type="match status" value="1"/>
</dbReference>
<dbReference type="PRINTS" id="PR00040">
    <property type="entry name" value="HTHMERR"/>
</dbReference>
<reference evidence="5 6" key="1">
    <citation type="submission" date="2019-03" db="EMBL/GenBank/DDBJ databases">
        <title>Genomic Encyclopedia of Type Strains, Phase IV (KMG-IV): sequencing the most valuable type-strain genomes for metagenomic binning, comparative biology and taxonomic classification.</title>
        <authorList>
            <person name="Goeker M."/>
        </authorList>
    </citation>
    <scope>NUCLEOTIDE SEQUENCE [LARGE SCALE GENOMIC DNA]</scope>
    <source>
        <strain evidence="5 6">DSM 18577</strain>
    </source>
</reference>
<dbReference type="Proteomes" id="UP000295565">
    <property type="component" value="Unassembled WGS sequence"/>
</dbReference>
<dbReference type="PROSITE" id="PS00552">
    <property type="entry name" value="HTH_MERR_1"/>
    <property type="match status" value="1"/>
</dbReference>
<dbReference type="InterPro" id="IPR015358">
    <property type="entry name" value="Tscrpt_reg_MerR_DNA-bd"/>
</dbReference>
<name>A0A4V2PR78_9GAMM</name>
<dbReference type="InterPro" id="IPR009061">
    <property type="entry name" value="DNA-bd_dom_put_sf"/>
</dbReference>
<dbReference type="InterPro" id="IPR047057">
    <property type="entry name" value="MerR_fam"/>
</dbReference>
<gene>
    <name evidence="5" type="ORF">EV690_1549</name>
</gene>
<feature type="domain" description="HTH merR-type" evidence="4">
    <location>
        <begin position="1"/>
        <end position="70"/>
    </location>
</feature>
<accession>A0A4V2PR78</accession>
<dbReference type="GO" id="GO:0003700">
    <property type="term" value="F:DNA-binding transcription factor activity"/>
    <property type="evidence" value="ECO:0007669"/>
    <property type="project" value="InterPro"/>
</dbReference>
<dbReference type="CDD" id="cd04770">
    <property type="entry name" value="HTH_HMRTR"/>
    <property type="match status" value="1"/>
</dbReference>